<name>A0A5J4ZRQ5_9ASTE</name>
<feature type="domain" description="Protein kinase" evidence="1">
    <location>
        <begin position="35"/>
        <end position="310"/>
    </location>
</feature>
<dbReference type="EMBL" id="CM018048">
    <property type="protein sequence ID" value="KAA8521110.1"/>
    <property type="molecule type" value="Genomic_DNA"/>
</dbReference>
<dbReference type="PANTHER" id="PTHR12984">
    <property type="entry name" value="SCY1-RELATED S/T PROTEIN KINASE-LIKE"/>
    <property type="match status" value="1"/>
</dbReference>
<dbReference type="GO" id="GO:0005524">
    <property type="term" value="F:ATP binding"/>
    <property type="evidence" value="ECO:0007669"/>
    <property type="project" value="InterPro"/>
</dbReference>
<dbReference type="Gene3D" id="1.25.10.10">
    <property type="entry name" value="Leucine-rich Repeat Variant"/>
    <property type="match status" value="1"/>
</dbReference>
<dbReference type="InterPro" id="IPR000719">
    <property type="entry name" value="Prot_kinase_dom"/>
</dbReference>
<dbReference type="SMART" id="SM00220">
    <property type="entry name" value="S_TKc"/>
    <property type="match status" value="1"/>
</dbReference>
<evidence type="ECO:0000259" key="1">
    <source>
        <dbReference type="PROSITE" id="PS50011"/>
    </source>
</evidence>
<dbReference type="AlphaFoldDB" id="A0A5J4ZRQ5"/>
<reference evidence="2 3" key="1">
    <citation type="submission" date="2019-09" db="EMBL/GenBank/DDBJ databases">
        <title>A chromosome-level genome assembly of the Chinese tupelo Nyssa sinensis.</title>
        <authorList>
            <person name="Yang X."/>
            <person name="Kang M."/>
            <person name="Yang Y."/>
            <person name="Xiong H."/>
            <person name="Wang M."/>
            <person name="Zhang Z."/>
            <person name="Wang Z."/>
            <person name="Wu H."/>
            <person name="Ma T."/>
            <person name="Liu J."/>
            <person name="Xi Z."/>
        </authorList>
    </citation>
    <scope>NUCLEOTIDE SEQUENCE [LARGE SCALE GENOMIC DNA]</scope>
    <source>
        <strain evidence="2">J267</strain>
        <tissue evidence="2">Leaf</tissue>
    </source>
</reference>
<dbReference type="SUPFAM" id="SSF56112">
    <property type="entry name" value="Protein kinase-like (PK-like)"/>
    <property type="match status" value="1"/>
</dbReference>
<evidence type="ECO:0000313" key="2">
    <source>
        <dbReference type="EMBL" id="KAA8521110.1"/>
    </source>
</evidence>
<dbReference type="GO" id="GO:0004672">
    <property type="term" value="F:protein kinase activity"/>
    <property type="evidence" value="ECO:0007669"/>
    <property type="project" value="InterPro"/>
</dbReference>
<gene>
    <name evidence="2" type="ORF">F0562_011737</name>
</gene>
<dbReference type="InterPro" id="IPR011009">
    <property type="entry name" value="Kinase-like_dom_sf"/>
</dbReference>
<organism evidence="2 3">
    <name type="scientific">Nyssa sinensis</name>
    <dbReference type="NCBI Taxonomy" id="561372"/>
    <lineage>
        <taxon>Eukaryota</taxon>
        <taxon>Viridiplantae</taxon>
        <taxon>Streptophyta</taxon>
        <taxon>Embryophyta</taxon>
        <taxon>Tracheophyta</taxon>
        <taxon>Spermatophyta</taxon>
        <taxon>Magnoliopsida</taxon>
        <taxon>eudicotyledons</taxon>
        <taxon>Gunneridae</taxon>
        <taxon>Pentapetalae</taxon>
        <taxon>asterids</taxon>
        <taxon>Cornales</taxon>
        <taxon>Nyssaceae</taxon>
        <taxon>Nyssa</taxon>
    </lineage>
</organism>
<keyword evidence="3" id="KW-1185">Reference proteome</keyword>
<dbReference type="InterPro" id="IPR051177">
    <property type="entry name" value="CIK-Related_Protein"/>
</dbReference>
<dbReference type="Proteomes" id="UP000325577">
    <property type="component" value="Linkage Group LG5"/>
</dbReference>
<dbReference type="OrthoDB" id="79687at2759"/>
<dbReference type="CDD" id="cd14011">
    <property type="entry name" value="PK_SCY1_like"/>
    <property type="match status" value="1"/>
</dbReference>
<protein>
    <recommendedName>
        <fullName evidence="1">Protein kinase domain-containing protein</fullName>
    </recommendedName>
</protein>
<accession>A0A5J4ZRQ5</accession>
<evidence type="ECO:0000313" key="3">
    <source>
        <dbReference type="Proteomes" id="UP000325577"/>
    </source>
</evidence>
<dbReference type="Pfam" id="PF00069">
    <property type="entry name" value="Pkinase"/>
    <property type="match status" value="1"/>
</dbReference>
<dbReference type="PROSITE" id="PS50011">
    <property type="entry name" value="PROTEIN_KINASE_DOM"/>
    <property type="match status" value="1"/>
</dbReference>
<dbReference type="PANTHER" id="PTHR12984:SF6">
    <property type="entry name" value="SCY1-LIKE PROTEIN 2"/>
    <property type="match status" value="1"/>
</dbReference>
<dbReference type="InterPro" id="IPR011989">
    <property type="entry name" value="ARM-like"/>
</dbReference>
<sequence length="385" mass="42694">MKTLTQALAKTAAVIEKTVQTTVQEVTGPKPLQDYDLLDQIGSAGPGLSMETILSEGAWIDALPAVPYRLCLDAARLVRLRHPGVVHVVQALDESKNAMAMVTEPLFASVANALGNLDNINKVPKELKGMEMGLLEVKHGLLQLAESLDFLHNNARLIHRAISPETVLITSSGAWKLGGFGFAISADQSSGDLAYVQAFHYAEYDVEDSILPLQPSLNYTAPELVRSKASSVGCSSDIFSFGSLAYHLIARKPLFDCQNNVKMYMNNLTYLSNDAFSSIPPELVPDLKKMLSTNEAFRPTALDFTGSPFFRDDTRLRALRFLDHMLERDNMQKSEFLKALSDMWKDFDSRVLRYKVLPPLCAELRNMVMQPMILPMVLTIRRVSG</sequence>
<dbReference type="Gene3D" id="1.10.510.10">
    <property type="entry name" value="Transferase(Phosphotransferase) domain 1"/>
    <property type="match status" value="1"/>
</dbReference>
<proteinExistence type="predicted"/>